<dbReference type="Gene3D" id="3.40.50.1820">
    <property type="entry name" value="alpha/beta hydrolase"/>
    <property type="match status" value="1"/>
</dbReference>
<keyword evidence="2" id="KW-0378">Hydrolase</keyword>
<sequence>MATLTQAAASDLFRREPDRFLDVGAGEVAHRCVGTGPDVLFVHGWPVSGATFRLLLPHLVDHVTCHVIDFPSAGSSRFDANTPMSIDQHVETVRRVVDLLGLDDVAVVGHDSGGLIARHAMAGDPRLRAMGLINTEPPDPSWRFRSFIAARRLPGFSAGLGWVAGTPRVRRLKMVLGDAFVDRSLLDGEADEFYFQPLHNSAKHRDAATRLLRSLDMEMITGLPDVHRRIDVPVRLVWGDQDPFFPVERAEAMVETFPDATIEIIEGAGLFSHEERPAEVAAALLPTLAN</sequence>
<dbReference type="PRINTS" id="PR00412">
    <property type="entry name" value="EPOXHYDRLASE"/>
</dbReference>
<dbReference type="EMBL" id="AP012057">
    <property type="protein sequence ID" value="BAN00875.1"/>
    <property type="molecule type" value="Genomic_DNA"/>
</dbReference>
<gene>
    <name evidence="2" type="ORF">YM304_05610</name>
</gene>
<dbReference type="InterPro" id="IPR000639">
    <property type="entry name" value="Epox_hydrolase-like"/>
</dbReference>
<feature type="domain" description="AB hydrolase-1" evidence="1">
    <location>
        <begin position="39"/>
        <end position="283"/>
    </location>
</feature>
<dbReference type="OrthoDB" id="3400345at2"/>
<dbReference type="InterPro" id="IPR000073">
    <property type="entry name" value="AB_hydrolase_1"/>
</dbReference>
<keyword evidence="3" id="KW-1185">Reference proteome</keyword>
<dbReference type="KEGG" id="aym:YM304_05610"/>
<proteinExistence type="predicted"/>
<dbReference type="RefSeq" id="WP_015440123.1">
    <property type="nucleotide sequence ID" value="NC_020520.1"/>
</dbReference>
<accession>A0A6C7E6R9</accession>
<reference evidence="2 3" key="1">
    <citation type="journal article" date="2013" name="Int. J. Syst. Evol. Microbiol.">
        <title>Ilumatobacter nonamiense sp. nov. and Ilumatobacter coccineum sp. nov., isolated from seashore sand.</title>
        <authorList>
            <person name="Matsumoto A."/>
            <person name="Kasai H."/>
            <person name="Matsuo Y."/>
            <person name="Shizuri Y."/>
            <person name="Ichikawa N."/>
            <person name="Fujita N."/>
            <person name="Omura S."/>
            <person name="Takahashi Y."/>
        </authorList>
    </citation>
    <scope>NUCLEOTIDE SEQUENCE [LARGE SCALE GENOMIC DNA]</scope>
    <source>
        <strain evidence="3">NBRC 103263 / KCTC 29153 / YM16-304</strain>
    </source>
</reference>
<dbReference type="InterPro" id="IPR050266">
    <property type="entry name" value="AB_hydrolase_sf"/>
</dbReference>
<dbReference type="PANTHER" id="PTHR43798:SF33">
    <property type="entry name" value="HYDROLASE, PUTATIVE (AFU_ORTHOLOGUE AFUA_2G14860)-RELATED"/>
    <property type="match status" value="1"/>
</dbReference>
<dbReference type="GO" id="GO:0016787">
    <property type="term" value="F:hydrolase activity"/>
    <property type="evidence" value="ECO:0007669"/>
    <property type="project" value="UniProtKB-KW"/>
</dbReference>
<evidence type="ECO:0000313" key="2">
    <source>
        <dbReference type="EMBL" id="BAN00875.1"/>
    </source>
</evidence>
<organism evidence="2 3">
    <name type="scientific">Ilumatobacter coccineus (strain NBRC 103263 / KCTC 29153 / YM16-304)</name>
    <dbReference type="NCBI Taxonomy" id="1313172"/>
    <lineage>
        <taxon>Bacteria</taxon>
        <taxon>Bacillati</taxon>
        <taxon>Actinomycetota</taxon>
        <taxon>Acidimicrobiia</taxon>
        <taxon>Acidimicrobiales</taxon>
        <taxon>Ilumatobacteraceae</taxon>
        <taxon>Ilumatobacter</taxon>
    </lineage>
</organism>
<name>A0A6C7E6R9_ILUCY</name>
<dbReference type="AlphaFoldDB" id="A0A6C7E6R9"/>
<dbReference type="Pfam" id="PF12697">
    <property type="entry name" value="Abhydrolase_6"/>
    <property type="match status" value="1"/>
</dbReference>
<dbReference type="PANTHER" id="PTHR43798">
    <property type="entry name" value="MONOACYLGLYCEROL LIPASE"/>
    <property type="match status" value="1"/>
</dbReference>
<evidence type="ECO:0000259" key="1">
    <source>
        <dbReference type="Pfam" id="PF12697"/>
    </source>
</evidence>
<dbReference type="InterPro" id="IPR029058">
    <property type="entry name" value="AB_hydrolase_fold"/>
</dbReference>
<evidence type="ECO:0000313" key="3">
    <source>
        <dbReference type="Proteomes" id="UP000011863"/>
    </source>
</evidence>
<dbReference type="Proteomes" id="UP000011863">
    <property type="component" value="Chromosome"/>
</dbReference>
<dbReference type="SUPFAM" id="SSF53474">
    <property type="entry name" value="alpha/beta-Hydrolases"/>
    <property type="match status" value="1"/>
</dbReference>
<protein>
    <submittedName>
        <fullName evidence="2">Putative hydrolase</fullName>
    </submittedName>
</protein>
<dbReference type="GO" id="GO:0016020">
    <property type="term" value="C:membrane"/>
    <property type="evidence" value="ECO:0007669"/>
    <property type="project" value="TreeGrafter"/>
</dbReference>